<dbReference type="InterPro" id="IPR036397">
    <property type="entry name" value="RNaseH_sf"/>
</dbReference>
<dbReference type="InterPro" id="IPR041373">
    <property type="entry name" value="RT_RNaseH"/>
</dbReference>
<dbReference type="GO" id="GO:0042575">
    <property type="term" value="C:DNA polymerase complex"/>
    <property type="evidence" value="ECO:0007669"/>
    <property type="project" value="UniProtKB-ARBA"/>
</dbReference>
<evidence type="ECO:0000259" key="8">
    <source>
        <dbReference type="PROSITE" id="PS50994"/>
    </source>
</evidence>
<sequence>MISDLSIKEIPLLELLRKGVKWKWDQRRELAFQEIKNIFLSNLKIYHPDYTKPFILRTDASIERLSGVLLQIHDGVEYPIQFISRITKPHEKGYSVSELELASIIHCVTKLRFYLLGKEFTIETDHQALTSILNNKYGNSRIHRWSLILSEYSFEIKYISGKSNIVADALSRLENTSQKRQRTIKIGLNRLVENTGLYSKEEIIRNQINLDEKQKVLKKNGVFYKIIIGLEVYVISRILARKILKDLHKSYMHIGSRKLWMLFRDNYFAKNDISIAKEITTQCQICQINKEKNFKNQNTYKSNVAYEKLNTVAMDFISNLVPSPKGNKHILVIVDLYTKFIKLYPCSRTNVKTLKLCINQFFEEIGPFRNCIIDNATYFNNQKFQTFCEKKGINIHFTSIRHPQANPAERYIKKVIKYLRILCQGEQVTWQDYIEEVEYFLNNTHNLNTEEVPEYLMFDHIGNRKWISECTQDMLEQVMQKVNRRIQRKAEKYIRRQNRTIKKPITFQKGDKVLIRSLRQGNLRENRCKKLQPLFEGPYIVQNQNGLNSYVLIDAWNKLRGIFHINDIFKYFEEVECFIYI</sequence>
<dbReference type="Proteomes" id="UP001153709">
    <property type="component" value="Chromosome 2"/>
</dbReference>
<keyword evidence="3" id="KW-0548">Nucleotidyltransferase</keyword>
<dbReference type="OrthoDB" id="6724604at2759"/>
<dbReference type="SUPFAM" id="SSF56672">
    <property type="entry name" value="DNA/RNA polymerases"/>
    <property type="match status" value="1"/>
</dbReference>
<keyword evidence="7" id="KW-0695">RNA-directed DNA polymerase</keyword>
<protein>
    <recommendedName>
        <fullName evidence="1">RNA-directed DNA polymerase</fullName>
        <ecNumber evidence="1">2.7.7.49</ecNumber>
    </recommendedName>
</protein>
<dbReference type="GO" id="GO:0003964">
    <property type="term" value="F:RNA-directed DNA polymerase activity"/>
    <property type="evidence" value="ECO:0007669"/>
    <property type="project" value="UniProtKB-KW"/>
</dbReference>
<evidence type="ECO:0000256" key="2">
    <source>
        <dbReference type="ARBA" id="ARBA00022679"/>
    </source>
</evidence>
<dbReference type="CDD" id="cd09274">
    <property type="entry name" value="RNase_HI_RT_Ty3"/>
    <property type="match status" value="1"/>
</dbReference>
<feature type="domain" description="Integrase catalytic" evidence="8">
    <location>
        <begin position="304"/>
        <end position="461"/>
    </location>
</feature>
<dbReference type="Pfam" id="PF17921">
    <property type="entry name" value="Integrase_H2C2"/>
    <property type="match status" value="1"/>
</dbReference>
<evidence type="ECO:0000313" key="9">
    <source>
        <dbReference type="EMBL" id="CAG9829820.1"/>
    </source>
</evidence>
<keyword evidence="2" id="KW-0808">Transferase</keyword>
<evidence type="ECO:0000256" key="6">
    <source>
        <dbReference type="ARBA" id="ARBA00022801"/>
    </source>
</evidence>
<dbReference type="Gene3D" id="3.30.420.10">
    <property type="entry name" value="Ribonuclease H-like superfamily/Ribonuclease H"/>
    <property type="match status" value="1"/>
</dbReference>
<proteinExistence type="predicted"/>
<dbReference type="EC" id="2.7.7.49" evidence="1"/>
<dbReference type="InterPro" id="IPR050951">
    <property type="entry name" value="Retrovirus_Pol_polyprotein"/>
</dbReference>
<dbReference type="AlphaFoldDB" id="A0A9N9X939"/>
<evidence type="ECO:0000256" key="3">
    <source>
        <dbReference type="ARBA" id="ARBA00022695"/>
    </source>
</evidence>
<reference evidence="9" key="1">
    <citation type="submission" date="2022-01" db="EMBL/GenBank/DDBJ databases">
        <authorList>
            <person name="King R."/>
        </authorList>
    </citation>
    <scope>NUCLEOTIDE SEQUENCE</scope>
</reference>
<dbReference type="Gene3D" id="1.10.340.70">
    <property type="match status" value="1"/>
</dbReference>
<keyword evidence="6" id="KW-0378">Hydrolase</keyword>
<keyword evidence="10" id="KW-1185">Reference proteome</keyword>
<dbReference type="InterPro" id="IPR041588">
    <property type="entry name" value="Integrase_H2C2"/>
</dbReference>
<evidence type="ECO:0000256" key="5">
    <source>
        <dbReference type="ARBA" id="ARBA00022759"/>
    </source>
</evidence>
<evidence type="ECO:0000313" key="10">
    <source>
        <dbReference type="Proteomes" id="UP001153709"/>
    </source>
</evidence>
<evidence type="ECO:0000256" key="4">
    <source>
        <dbReference type="ARBA" id="ARBA00022722"/>
    </source>
</evidence>
<evidence type="ECO:0000256" key="1">
    <source>
        <dbReference type="ARBA" id="ARBA00012493"/>
    </source>
</evidence>
<dbReference type="PANTHER" id="PTHR37984">
    <property type="entry name" value="PROTEIN CBG26694"/>
    <property type="match status" value="1"/>
</dbReference>
<dbReference type="SUPFAM" id="SSF53098">
    <property type="entry name" value="Ribonuclease H-like"/>
    <property type="match status" value="1"/>
</dbReference>
<dbReference type="PROSITE" id="PS50994">
    <property type="entry name" value="INTEGRASE"/>
    <property type="match status" value="1"/>
</dbReference>
<dbReference type="GO" id="GO:0016787">
    <property type="term" value="F:hydrolase activity"/>
    <property type="evidence" value="ECO:0007669"/>
    <property type="project" value="UniProtKB-KW"/>
</dbReference>
<dbReference type="GO" id="GO:0004519">
    <property type="term" value="F:endonuclease activity"/>
    <property type="evidence" value="ECO:0007669"/>
    <property type="project" value="UniProtKB-KW"/>
</dbReference>
<dbReference type="InterPro" id="IPR001584">
    <property type="entry name" value="Integrase_cat-core"/>
</dbReference>
<dbReference type="InterPro" id="IPR012337">
    <property type="entry name" value="RNaseH-like_sf"/>
</dbReference>
<dbReference type="Gene3D" id="3.10.20.370">
    <property type="match status" value="1"/>
</dbReference>
<dbReference type="Pfam" id="PF00665">
    <property type="entry name" value="rve"/>
    <property type="match status" value="1"/>
</dbReference>
<dbReference type="GO" id="GO:0015074">
    <property type="term" value="P:DNA integration"/>
    <property type="evidence" value="ECO:0007669"/>
    <property type="project" value="InterPro"/>
</dbReference>
<dbReference type="Pfam" id="PF17917">
    <property type="entry name" value="RT_RNaseH"/>
    <property type="match status" value="1"/>
</dbReference>
<dbReference type="InterPro" id="IPR043502">
    <property type="entry name" value="DNA/RNA_pol_sf"/>
</dbReference>
<name>A0A9N9X939_DIABA</name>
<dbReference type="GO" id="GO:0003676">
    <property type="term" value="F:nucleic acid binding"/>
    <property type="evidence" value="ECO:0007669"/>
    <property type="project" value="InterPro"/>
</dbReference>
<keyword evidence="5" id="KW-0255">Endonuclease</keyword>
<organism evidence="9 10">
    <name type="scientific">Diabrotica balteata</name>
    <name type="common">Banded cucumber beetle</name>
    <dbReference type="NCBI Taxonomy" id="107213"/>
    <lineage>
        <taxon>Eukaryota</taxon>
        <taxon>Metazoa</taxon>
        <taxon>Ecdysozoa</taxon>
        <taxon>Arthropoda</taxon>
        <taxon>Hexapoda</taxon>
        <taxon>Insecta</taxon>
        <taxon>Pterygota</taxon>
        <taxon>Neoptera</taxon>
        <taxon>Endopterygota</taxon>
        <taxon>Coleoptera</taxon>
        <taxon>Polyphaga</taxon>
        <taxon>Cucujiformia</taxon>
        <taxon>Chrysomeloidea</taxon>
        <taxon>Chrysomelidae</taxon>
        <taxon>Galerucinae</taxon>
        <taxon>Diabroticina</taxon>
        <taxon>Diabroticites</taxon>
        <taxon>Diabrotica</taxon>
    </lineage>
</organism>
<accession>A0A9N9X939</accession>
<dbReference type="EMBL" id="OU898277">
    <property type="protein sequence ID" value="CAG9829820.1"/>
    <property type="molecule type" value="Genomic_DNA"/>
</dbReference>
<gene>
    <name evidence="9" type="ORF">DIABBA_LOCUS3584</name>
</gene>
<evidence type="ECO:0000256" key="7">
    <source>
        <dbReference type="ARBA" id="ARBA00022918"/>
    </source>
</evidence>
<keyword evidence="4" id="KW-0540">Nuclease</keyword>
<dbReference type="PANTHER" id="PTHR37984:SF5">
    <property type="entry name" value="PROTEIN NYNRIN-LIKE"/>
    <property type="match status" value="1"/>
</dbReference>